<sequence length="520" mass="60616">MSFCSFIISNLNSTYLSLYDQRFEKEELHNFFQILLLNEKIIKLDLSNKNLDDHDLFALCRSLEKREKPLVYLNLSNNQITDHGALTLNNLILKYPKKVSSIDLTDNKINNYGAIRLLYSFFYNKNINAINLSLNDCSSEIAGKFQKLTVMRLHQNSILKSKLKHKTQKTIKTTKTKEKMKTKEKKETKETNKSNKSFDKKKLDLNQKKTLVWDVKKDKEQEKTIFFQKNGYLKNQKEKDLYGTNSGLFQNKESTQSFNVKTVVQKKRNHSWENEIDLSCLKVGQNKKVHLARRLSSSEIGKIGVLNSKIDEEHQSSSLTSMAEQQEEMQKEVKSKEESGSESGSELESCFGVDPKFKLKLKVKLKSTAETKTPKKAKTEPQPKIETFYDKDKDKERNKTNTASLTIEKHNIKHVKFKVKQLKNLMKLIMCTNKTDLNGSMEALHKYRKEKWENERNEATKLRKERERLTLENKQNSIKVQQLKQTLNLLKKQMSYSHDTLSDLLKQALDLKKCIHEANN</sequence>
<feature type="region of interest" description="Disordered" evidence="2">
    <location>
        <begin position="164"/>
        <end position="200"/>
    </location>
</feature>
<evidence type="ECO:0000256" key="2">
    <source>
        <dbReference type="SAM" id="MobiDB-lite"/>
    </source>
</evidence>
<dbReference type="InterPro" id="IPR001611">
    <property type="entry name" value="Leu-rich_rpt"/>
</dbReference>
<reference evidence="3" key="1">
    <citation type="submission" date="2022-08" db="EMBL/GenBank/DDBJ databases">
        <title>Novel sulphate-reducing endosymbionts in the free-living metamonad Anaeramoeba.</title>
        <authorList>
            <person name="Jerlstrom-Hultqvist J."/>
            <person name="Cepicka I."/>
            <person name="Gallot-Lavallee L."/>
            <person name="Salas-Leiva D."/>
            <person name="Curtis B.A."/>
            <person name="Zahonova K."/>
            <person name="Pipaliya S."/>
            <person name="Dacks J."/>
            <person name="Roger A.J."/>
        </authorList>
    </citation>
    <scope>NUCLEOTIDE SEQUENCE</scope>
    <source>
        <strain evidence="3">Busselton2</strain>
    </source>
</reference>
<evidence type="ECO:0000313" key="3">
    <source>
        <dbReference type="EMBL" id="KAJ3426269.1"/>
    </source>
</evidence>
<keyword evidence="1" id="KW-0175">Coiled coil</keyword>
<dbReference type="SUPFAM" id="SSF52047">
    <property type="entry name" value="RNI-like"/>
    <property type="match status" value="1"/>
</dbReference>
<feature type="region of interest" description="Disordered" evidence="2">
    <location>
        <begin position="313"/>
        <end position="349"/>
    </location>
</feature>
<dbReference type="AlphaFoldDB" id="A0AAV7Y9T1"/>
<dbReference type="PROSITE" id="PS51450">
    <property type="entry name" value="LRR"/>
    <property type="match status" value="1"/>
</dbReference>
<dbReference type="EMBL" id="JANTQA010000070">
    <property type="protein sequence ID" value="KAJ3426269.1"/>
    <property type="molecule type" value="Genomic_DNA"/>
</dbReference>
<evidence type="ECO:0000256" key="1">
    <source>
        <dbReference type="SAM" id="Coils"/>
    </source>
</evidence>
<comment type="caution">
    <text evidence="3">The sequence shown here is derived from an EMBL/GenBank/DDBJ whole genome shotgun (WGS) entry which is preliminary data.</text>
</comment>
<dbReference type="Proteomes" id="UP001146793">
    <property type="component" value="Unassembled WGS sequence"/>
</dbReference>
<evidence type="ECO:0000313" key="4">
    <source>
        <dbReference type="Proteomes" id="UP001146793"/>
    </source>
</evidence>
<name>A0AAV7Y9T1_9EUKA</name>
<accession>A0AAV7Y9T1</accession>
<feature type="compositionally biased region" description="Basic and acidic residues" evidence="2">
    <location>
        <begin position="328"/>
        <end position="339"/>
    </location>
</feature>
<feature type="coiled-coil region" evidence="1">
    <location>
        <begin position="449"/>
        <end position="493"/>
    </location>
</feature>
<feature type="compositionally biased region" description="Basic and acidic residues" evidence="2">
    <location>
        <begin position="175"/>
        <end position="200"/>
    </location>
</feature>
<dbReference type="InterPro" id="IPR032675">
    <property type="entry name" value="LRR_dom_sf"/>
</dbReference>
<proteinExistence type="predicted"/>
<feature type="compositionally biased region" description="Basic residues" evidence="2">
    <location>
        <begin position="164"/>
        <end position="174"/>
    </location>
</feature>
<dbReference type="Gene3D" id="3.80.10.10">
    <property type="entry name" value="Ribonuclease Inhibitor"/>
    <property type="match status" value="1"/>
</dbReference>
<protein>
    <submittedName>
        <fullName evidence="3">Leucine rich repeat family protein</fullName>
    </submittedName>
</protein>
<organism evidence="3 4">
    <name type="scientific">Anaeramoeba flamelloides</name>
    <dbReference type="NCBI Taxonomy" id="1746091"/>
    <lineage>
        <taxon>Eukaryota</taxon>
        <taxon>Metamonada</taxon>
        <taxon>Anaeramoebidae</taxon>
        <taxon>Anaeramoeba</taxon>
    </lineage>
</organism>
<gene>
    <name evidence="3" type="ORF">M0812_28722</name>
</gene>